<reference evidence="1" key="1">
    <citation type="submission" date="2013-04" db="EMBL/GenBank/DDBJ databases">
        <title>The Genome Sequence of Fonticula alba ATCC 38817.</title>
        <authorList>
            <consortium name="The Broad Institute Genomics Platform"/>
            <person name="Russ C."/>
            <person name="Cuomo C."/>
            <person name="Burger G."/>
            <person name="Gray M.W."/>
            <person name="Holland P.W.H."/>
            <person name="King N."/>
            <person name="Lang F.B.F."/>
            <person name="Roger A.J."/>
            <person name="Ruiz-Trillo I."/>
            <person name="Brown M."/>
            <person name="Walker B."/>
            <person name="Young S."/>
            <person name="Zeng Q."/>
            <person name="Gargeya S."/>
            <person name="Fitzgerald M."/>
            <person name="Haas B."/>
            <person name="Abouelleil A."/>
            <person name="Allen A.W."/>
            <person name="Alvarado L."/>
            <person name="Arachchi H.M."/>
            <person name="Berlin A.M."/>
            <person name="Chapman S.B."/>
            <person name="Gainer-Dewar J."/>
            <person name="Goldberg J."/>
            <person name="Griggs A."/>
            <person name="Gujja S."/>
            <person name="Hansen M."/>
            <person name="Howarth C."/>
            <person name="Imamovic A."/>
            <person name="Ireland A."/>
            <person name="Larimer J."/>
            <person name="McCowan C."/>
            <person name="Murphy C."/>
            <person name="Pearson M."/>
            <person name="Poon T.W."/>
            <person name="Priest M."/>
            <person name="Roberts A."/>
            <person name="Saif S."/>
            <person name="Shea T."/>
            <person name="Sisk P."/>
            <person name="Sykes S."/>
            <person name="Wortman J."/>
            <person name="Nusbaum C."/>
            <person name="Birren B."/>
        </authorList>
    </citation>
    <scope>NUCLEOTIDE SEQUENCE [LARGE SCALE GENOMIC DNA]</scope>
    <source>
        <strain evidence="1">ATCC 38817</strain>
    </source>
</reference>
<sequence length="53" mass="6293">MLRSSRSEPEPDVNLCLIDDRRYSHFMQMEHPYEIASLIGPWINRFLPSSKTQ</sequence>
<dbReference type="RefSeq" id="XP_009497401.1">
    <property type="nucleotide sequence ID" value="XM_009499126.1"/>
</dbReference>
<proteinExistence type="predicted"/>
<organism evidence="1">
    <name type="scientific">Fonticula alba</name>
    <name type="common">Slime mold</name>
    <dbReference type="NCBI Taxonomy" id="691883"/>
    <lineage>
        <taxon>Eukaryota</taxon>
        <taxon>Rotosphaerida</taxon>
        <taxon>Fonticulaceae</taxon>
        <taxon>Fonticula</taxon>
    </lineage>
</organism>
<dbReference type="AlphaFoldDB" id="A0A058Z497"/>
<keyword evidence="2" id="KW-1185">Reference proteome</keyword>
<protein>
    <submittedName>
        <fullName evidence="1">Uncharacterized protein</fullName>
    </submittedName>
</protein>
<evidence type="ECO:0000313" key="2">
    <source>
        <dbReference type="Proteomes" id="UP000030693"/>
    </source>
</evidence>
<dbReference type="GeneID" id="20529989"/>
<dbReference type="EMBL" id="KB932209">
    <property type="protein sequence ID" value="KCV68347.1"/>
    <property type="molecule type" value="Genomic_DNA"/>
</dbReference>
<accession>A0A058Z497</accession>
<evidence type="ECO:0000313" key="1">
    <source>
        <dbReference type="EMBL" id="KCV68347.1"/>
    </source>
</evidence>
<dbReference type="Proteomes" id="UP000030693">
    <property type="component" value="Unassembled WGS sequence"/>
</dbReference>
<name>A0A058Z497_FONAL</name>
<gene>
    <name evidence="1" type="ORF">H696_05264</name>
</gene>